<dbReference type="PROSITE" id="PS50930">
    <property type="entry name" value="HTH_LYTTR"/>
    <property type="match status" value="1"/>
</dbReference>
<dbReference type="AlphaFoldDB" id="A0A2N0ZH64"/>
<dbReference type="PANTHER" id="PTHR43038">
    <property type="entry name" value="ATP-BINDING CASSETTE, SUB-FAMILY H, MEMBER 1"/>
    <property type="match status" value="1"/>
</dbReference>
<dbReference type="SUPFAM" id="SSF52540">
    <property type="entry name" value="P-loop containing nucleoside triphosphate hydrolases"/>
    <property type="match status" value="1"/>
</dbReference>
<evidence type="ECO:0000259" key="1">
    <source>
        <dbReference type="PROSITE" id="PS50893"/>
    </source>
</evidence>
<name>A0A2N0ZH64_9BACI</name>
<dbReference type="GO" id="GO:0016887">
    <property type="term" value="F:ATP hydrolysis activity"/>
    <property type="evidence" value="ECO:0007669"/>
    <property type="project" value="InterPro"/>
</dbReference>
<evidence type="ECO:0000259" key="2">
    <source>
        <dbReference type="PROSITE" id="PS50930"/>
    </source>
</evidence>
<dbReference type="Pfam" id="PF04397">
    <property type="entry name" value="LytTR"/>
    <property type="match status" value="1"/>
</dbReference>
<accession>A0A2N0ZH64</accession>
<organism evidence="3 4">
    <name type="scientific">Cytobacillus horneckiae</name>
    <dbReference type="NCBI Taxonomy" id="549687"/>
    <lineage>
        <taxon>Bacteria</taxon>
        <taxon>Bacillati</taxon>
        <taxon>Bacillota</taxon>
        <taxon>Bacilli</taxon>
        <taxon>Bacillales</taxon>
        <taxon>Bacillaceae</taxon>
        <taxon>Cytobacillus</taxon>
    </lineage>
</organism>
<dbReference type="Pfam" id="PF00005">
    <property type="entry name" value="ABC_tran"/>
    <property type="match status" value="1"/>
</dbReference>
<protein>
    <submittedName>
        <fullName evidence="3">ABC transporter ATP-binding protein</fullName>
    </submittedName>
</protein>
<gene>
    <name evidence="3" type="ORF">CWS20_11760</name>
</gene>
<dbReference type="InterPro" id="IPR003439">
    <property type="entry name" value="ABC_transporter-like_ATP-bd"/>
</dbReference>
<dbReference type="Proteomes" id="UP000233343">
    <property type="component" value="Unassembled WGS sequence"/>
</dbReference>
<dbReference type="InterPro" id="IPR007492">
    <property type="entry name" value="LytTR_DNA-bd_dom"/>
</dbReference>
<dbReference type="InterPro" id="IPR012046">
    <property type="entry name" value="LytTR_ABC"/>
</dbReference>
<evidence type="ECO:0000313" key="4">
    <source>
        <dbReference type="Proteomes" id="UP000233343"/>
    </source>
</evidence>
<feature type="domain" description="HTH LytTR-type" evidence="2">
    <location>
        <begin position="238"/>
        <end position="344"/>
    </location>
</feature>
<sequence>MEILKITDLEKHNKDTVLFSAFQLTISANEIVSVHSSMNVRSALLKILMGELPASSGSIYINEKDINESKRSYLKNISVLFLDDGLYERLTVKDHLSFYQAIFSSNFPIEEVARLVQLEDKSKVRVGKLTFSEQRRLHLSRIFFQNAELIIFEEPDQNVDLETKRVFIKAARELKARGKAILVLTGNMESALAVTDTVYRLDDKGLHPIEIQSEENEEEMQEGEPEEIIIQPARFEKIPTKVNDKIVLFDPPEIDYIESSDGQSHLNIKGESYPCMFTMTELESRLIPYGFFRCHRSYIVNLQKVREVITWTRNSFTLVLNDESKSSIPLSKSKMAELKEMLGLK</sequence>
<dbReference type="Gene3D" id="2.40.50.1020">
    <property type="entry name" value="LytTr DNA-binding domain"/>
    <property type="match status" value="1"/>
</dbReference>
<dbReference type="GO" id="GO:0003677">
    <property type="term" value="F:DNA binding"/>
    <property type="evidence" value="ECO:0007669"/>
    <property type="project" value="InterPro"/>
</dbReference>
<dbReference type="PROSITE" id="PS50893">
    <property type="entry name" value="ABC_TRANSPORTER_2"/>
    <property type="match status" value="1"/>
</dbReference>
<proteinExistence type="predicted"/>
<dbReference type="SMART" id="SM00850">
    <property type="entry name" value="LytTR"/>
    <property type="match status" value="1"/>
</dbReference>
<keyword evidence="4" id="KW-1185">Reference proteome</keyword>
<comment type="caution">
    <text evidence="3">The sequence shown here is derived from an EMBL/GenBank/DDBJ whole genome shotgun (WGS) entry which is preliminary data.</text>
</comment>
<reference evidence="3 4" key="1">
    <citation type="journal article" date="2010" name="Int. J. Syst. Evol. Microbiol.">
        <title>Bacillus horneckiae sp. nov., isolated from a spacecraft-assembly clean room.</title>
        <authorList>
            <person name="Vaishampayan P."/>
            <person name="Probst A."/>
            <person name="Krishnamurthi S."/>
            <person name="Ghosh S."/>
            <person name="Osman S."/>
            <person name="McDowall A."/>
            <person name="Ruckmani A."/>
            <person name="Mayilraj S."/>
            <person name="Venkateswaran K."/>
        </authorList>
    </citation>
    <scope>NUCLEOTIDE SEQUENCE [LARGE SCALE GENOMIC DNA]</scope>
    <source>
        <strain evidence="4">1PO1SC</strain>
    </source>
</reference>
<dbReference type="PANTHER" id="PTHR43038:SF3">
    <property type="entry name" value="ABC TRANSPORTER G FAMILY MEMBER 20 ISOFORM X1"/>
    <property type="match status" value="1"/>
</dbReference>
<keyword evidence="3" id="KW-0547">Nucleotide-binding</keyword>
<dbReference type="InterPro" id="IPR027417">
    <property type="entry name" value="P-loop_NTPase"/>
</dbReference>
<dbReference type="PIRSF" id="PIRSF036612">
    <property type="entry name" value="ABC_ATP_LytTR"/>
    <property type="match status" value="1"/>
</dbReference>
<keyword evidence="3" id="KW-0067">ATP-binding</keyword>
<dbReference type="GO" id="GO:0005524">
    <property type="term" value="F:ATP binding"/>
    <property type="evidence" value="ECO:0007669"/>
    <property type="project" value="UniProtKB-KW"/>
</dbReference>
<dbReference type="Gene3D" id="3.40.50.300">
    <property type="entry name" value="P-loop containing nucleotide triphosphate hydrolases"/>
    <property type="match status" value="1"/>
</dbReference>
<feature type="domain" description="ABC transporter" evidence="1">
    <location>
        <begin position="4"/>
        <end position="228"/>
    </location>
</feature>
<dbReference type="EMBL" id="PISD01000023">
    <property type="protein sequence ID" value="PKG28850.1"/>
    <property type="molecule type" value="Genomic_DNA"/>
</dbReference>
<dbReference type="RefSeq" id="WP_066194269.1">
    <property type="nucleotide sequence ID" value="NZ_JARMMB010000028.1"/>
</dbReference>
<evidence type="ECO:0000313" key="3">
    <source>
        <dbReference type="EMBL" id="PKG28850.1"/>
    </source>
</evidence>